<reference evidence="2 3" key="1">
    <citation type="journal article" date="2018" name="PLoS Genet.">
        <title>Population sequencing reveals clonal diversity and ancestral inbreeding in the grapevine cultivar Chardonnay.</title>
        <authorList>
            <person name="Roach M.J."/>
            <person name="Johnson D.L."/>
            <person name="Bohlmann J."/>
            <person name="van Vuuren H.J."/>
            <person name="Jones S.J."/>
            <person name="Pretorius I.S."/>
            <person name="Schmidt S.A."/>
            <person name="Borneman A.R."/>
        </authorList>
    </citation>
    <scope>NUCLEOTIDE SEQUENCE [LARGE SCALE GENOMIC DNA]</scope>
    <source>
        <strain evidence="3">cv. Chardonnay</strain>
        <tissue evidence="2">Leaf</tissue>
    </source>
</reference>
<gene>
    <name evidence="2" type="ORF">CK203_087059</name>
</gene>
<protein>
    <recommendedName>
        <fullName evidence="4">Retrotransposon Copia-like N-terminal domain-containing protein</fullName>
    </recommendedName>
</protein>
<organism evidence="2 3">
    <name type="scientific">Vitis vinifera</name>
    <name type="common">Grape</name>
    <dbReference type="NCBI Taxonomy" id="29760"/>
    <lineage>
        <taxon>Eukaryota</taxon>
        <taxon>Viridiplantae</taxon>
        <taxon>Streptophyta</taxon>
        <taxon>Embryophyta</taxon>
        <taxon>Tracheophyta</taxon>
        <taxon>Spermatophyta</taxon>
        <taxon>Magnoliopsida</taxon>
        <taxon>eudicotyledons</taxon>
        <taxon>Gunneridae</taxon>
        <taxon>Pentapetalae</taxon>
        <taxon>rosids</taxon>
        <taxon>Vitales</taxon>
        <taxon>Vitaceae</taxon>
        <taxon>Viteae</taxon>
        <taxon>Vitis</taxon>
    </lineage>
</organism>
<dbReference type="Proteomes" id="UP000288805">
    <property type="component" value="Unassembled WGS sequence"/>
</dbReference>
<dbReference type="AlphaFoldDB" id="A0A438EAZ7"/>
<accession>A0A438EAZ7</accession>
<evidence type="ECO:0000313" key="3">
    <source>
        <dbReference type="Proteomes" id="UP000288805"/>
    </source>
</evidence>
<feature type="region of interest" description="Disordered" evidence="1">
    <location>
        <begin position="1"/>
        <end position="20"/>
    </location>
</feature>
<dbReference type="EMBL" id="QGNW01001341">
    <property type="protein sequence ID" value="RVW44848.1"/>
    <property type="molecule type" value="Genomic_DNA"/>
</dbReference>
<sequence length="100" mass="10812">MPSKSLDCHGTGSEKLKPFRTSMASFNETSKSPSASTINVQNPLSQSNNLPPLVTIPSFSFSSMNQPLIVKLDNGNYLIWKNQLLNVIIANGLNDFIGGS</sequence>
<proteinExistence type="predicted"/>
<evidence type="ECO:0000256" key="1">
    <source>
        <dbReference type="SAM" id="MobiDB-lite"/>
    </source>
</evidence>
<name>A0A438EAZ7_VITVI</name>
<evidence type="ECO:0008006" key="4">
    <source>
        <dbReference type="Google" id="ProtNLM"/>
    </source>
</evidence>
<evidence type="ECO:0000313" key="2">
    <source>
        <dbReference type="EMBL" id="RVW44848.1"/>
    </source>
</evidence>
<comment type="caution">
    <text evidence="2">The sequence shown here is derived from an EMBL/GenBank/DDBJ whole genome shotgun (WGS) entry which is preliminary data.</text>
</comment>